<dbReference type="PANTHER" id="PTHR10826:SF1">
    <property type="entry name" value="COMPLEMENT COMPONENT 1 Q SUBCOMPONENT-BINDING PROTEIN, MITOCHONDRIAL"/>
    <property type="match status" value="1"/>
</dbReference>
<evidence type="ECO:0000313" key="4">
    <source>
        <dbReference type="Proteomes" id="UP001642540"/>
    </source>
</evidence>
<organism evidence="3 4">
    <name type="scientific">Orchesella dallaii</name>
    <dbReference type="NCBI Taxonomy" id="48710"/>
    <lineage>
        <taxon>Eukaryota</taxon>
        <taxon>Metazoa</taxon>
        <taxon>Ecdysozoa</taxon>
        <taxon>Arthropoda</taxon>
        <taxon>Hexapoda</taxon>
        <taxon>Collembola</taxon>
        <taxon>Entomobryomorpha</taxon>
        <taxon>Entomobryoidea</taxon>
        <taxon>Orchesellidae</taxon>
        <taxon>Orchesellinae</taxon>
        <taxon>Orchesella</taxon>
    </lineage>
</organism>
<dbReference type="InterPro" id="IPR003428">
    <property type="entry name" value="MAM33"/>
</dbReference>
<evidence type="ECO:0000313" key="3">
    <source>
        <dbReference type="EMBL" id="CAL8069077.1"/>
    </source>
</evidence>
<dbReference type="Gene3D" id="3.10.280.10">
    <property type="entry name" value="Mitochondrial glycoprotein"/>
    <property type="match status" value="1"/>
</dbReference>
<dbReference type="EMBL" id="CAXLJM020000003">
    <property type="protein sequence ID" value="CAL8069077.1"/>
    <property type="molecule type" value="Genomic_DNA"/>
</dbReference>
<gene>
    <name evidence="3" type="ORF">ODALV1_LOCUS604</name>
</gene>
<accession>A0ABP1PQ12</accession>
<dbReference type="Proteomes" id="UP001642540">
    <property type="component" value="Unassembled WGS sequence"/>
</dbReference>
<comment type="similarity">
    <text evidence="1">Belongs to the MAM33 family.</text>
</comment>
<proteinExistence type="inferred from homology"/>
<reference evidence="3 4" key="1">
    <citation type="submission" date="2024-08" db="EMBL/GenBank/DDBJ databases">
        <authorList>
            <person name="Cucini C."/>
            <person name="Frati F."/>
        </authorList>
    </citation>
    <scope>NUCLEOTIDE SEQUENCE [LARGE SCALE GENOMIC DNA]</scope>
</reference>
<dbReference type="InterPro" id="IPR036561">
    <property type="entry name" value="MAM33_sf"/>
</dbReference>
<comment type="caution">
    <text evidence="3">The sequence shown here is derived from an EMBL/GenBank/DDBJ whole genome shotgun (WGS) entry which is preliminary data.</text>
</comment>
<feature type="region of interest" description="Disordered" evidence="2">
    <location>
        <begin position="46"/>
        <end position="74"/>
    </location>
</feature>
<dbReference type="SUPFAM" id="SSF54529">
    <property type="entry name" value="Mitochondrial glycoprotein MAM33-like"/>
    <property type="match status" value="1"/>
</dbReference>
<name>A0ABP1PQ12_9HEXA</name>
<keyword evidence="4" id="KW-1185">Reference proteome</keyword>
<protein>
    <submittedName>
        <fullName evidence="3">Uncharacterized protein</fullName>
    </submittedName>
</protein>
<evidence type="ECO:0000256" key="2">
    <source>
        <dbReference type="SAM" id="MobiDB-lite"/>
    </source>
</evidence>
<dbReference type="Pfam" id="PF02330">
    <property type="entry name" value="MAM33"/>
    <property type="match status" value="1"/>
</dbReference>
<dbReference type="PANTHER" id="PTHR10826">
    <property type="entry name" value="COMPLEMENT COMPONENT 1"/>
    <property type="match status" value="1"/>
</dbReference>
<evidence type="ECO:0000256" key="1">
    <source>
        <dbReference type="ARBA" id="ARBA00005457"/>
    </source>
</evidence>
<sequence>MQRSAPVPATFQGFSVKVDQSDITLTKKIGGEDIIISANVNHSVDTEYGAERGGDPGPAVNQGVNEPGEGMRSKPSFNVEIKKGNQSMYFNCSFILQLLV</sequence>